<proteinExistence type="predicted"/>
<gene>
    <name evidence="1" type="ORF">MELLADRAFT_92265</name>
</gene>
<dbReference type="EMBL" id="GL883093">
    <property type="protein sequence ID" value="EGG10902.1"/>
    <property type="molecule type" value="Genomic_DNA"/>
</dbReference>
<organism evidence="2">
    <name type="scientific">Melampsora larici-populina (strain 98AG31 / pathotype 3-4-7)</name>
    <name type="common">Poplar leaf rust fungus</name>
    <dbReference type="NCBI Taxonomy" id="747676"/>
    <lineage>
        <taxon>Eukaryota</taxon>
        <taxon>Fungi</taxon>
        <taxon>Dikarya</taxon>
        <taxon>Basidiomycota</taxon>
        <taxon>Pucciniomycotina</taxon>
        <taxon>Pucciniomycetes</taxon>
        <taxon>Pucciniales</taxon>
        <taxon>Melampsoraceae</taxon>
        <taxon>Melampsora</taxon>
    </lineage>
</organism>
<dbReference type="InParanoid" id="F4R906"/>
<keyword evidence="2" id="KW-1185">Reference proteome</keyword>
<evidence type="ECO:0000313" key="2">
    <source>
        <dbReference type="Proteomes" id="UP000001072"/>
    </source>
</evidence>
<dbReference type="GeneID" id="18936187"/>
<dbReference type="VEuPathDB" id="FungiDB:MELLADRAFT_92265"/>
<dbReference type="RefSeq" id="XP_007405504.1">
    <property type="nucleotide sequence ID" value="XM_007405442.1"/>
</dbReference>
<dbReference type="Proteomes" id="UP000001072">
    <property type="component" value="Unassembled WGS sequence"/>
</dbReference>
<accession>F4R906</accession>
<evidence type="ECO:0000313" key="1">
    <source>
        <dbReference type="EMBL" id="EGG10902.1"/>
    </source>
</evidence>
<dbReference type="AlphaFoldDB" id="F4R906"/>
<dbReference type="HOGENOM" id="CLU_980315_0_0_1"/>
<sequence length="284" mass="30975">MDDQSVVPYFQGAYSYYQPQATWPVNMNTQIGDQLQVFDQNITASYNHSSHHETGMMTYPEQTSNLVLNSYPVYPAYDTGLAYPNSDSTGVFTNPYEIGALDPYQCKRILMIKCANSVLSPSFIQTSGYEASTLAGQPPWPSSGETTLPVTSYEDGAFLYPYQSANLFLDSTLTQNSNQGAFTFTEQLPNLNNALPFVDPYHNPVLIAAEGYIGQPSVNPARNGGMAYLESAPSTQPHDPLSGMAHINLTPGLPMEGASHPIPFDSGLIQAPVATNKPRIELID</sequence>
<dbReference type="KEGG" id="mlr:MELLADRAFT_92265"/>
<protein>
    <submittedName>
        <fullName evidence="1">Uncharacterized protein</fullName>
    </submittedName>
</protein>
<reference evidence="2" key="1">
    <citation type="journal article" date="2011" name="Proc. Natl. Acad. Sci. U.S.A.">
        <title>Obligate biotrophy features unraveled by the genomic analysis of rust fungi.</title>
        <authorList>
            <person name="Duplessis S."/>
            <person name="Cuomo C.A."/>
            <person name="Lin Y.-C."/>
            <person name="Aerts A."/>
            <person name="Tisserant E."/>
            <person name="Veneault-Fourrey C."/>
            <person name="Joly D.L."/>
            <person name="Hacquard S."/>
            <person name="Amselem J."/>
            <person name="Cantarel B.L."/>
            <person name="Chiu R."/>
            <person name="Coutinho P.M."/>
            <person name="Feau N."/>
            <person name="Field M."/>
            <person name="Frey P."/>
            <person name="Gelhaye E."/>
            <person name="Goldberg J."/>
            <person name="Grabherr M.G."/>
            <person name="Kodira C.D."/>
            <person name="Kohler A."/>
            <person name="Kuees U."/>
            <person name="Lindquist E.A."/>
            <person name="Lucas S.M."/>
            <person name="Mago R."/>
            <person name="Mauceli E."/>
            <person name="Morin E."/>
            <person name="Murat C."/>
            <person name="Pangilinan J.L."/>
            <person name="Park R."/>
            <person name="Pearson M."/>
            <person name="Quesneville H."/>
            <person name="Rouhier N."/>
            <person name="Sakthikumar S."/>
            <person name="Salamov A.A."/>
            <person name="Schmutz J."/>
            <person name="Selles B."/>
            <person name="Shapiro H."/>
            <person name="Tanguay P."/>
            <person name="Tuskan G.A."/>
            <person name="Henrissat B."/>
            <person name="Van de Peer Y."/>
            <person name="Rouze P."/>
            <person name="Ellis J.G."/>
            <person name="Dodds P.N."/>
            <person name="Schein J.E."/>
            <person name="Zhong S."/>
            <person name="Hamelin R.C."/>
            <person name="Grigoriev I.V."/>
            <person name="Szabo L.J."/>
            <person name="Martin F."/>
        </authorList>
    </citation>
    <scope>NUCLEOTIDE SEQUENCE [LARGE SCALE GENOMIC DNA]</scope>
    <source>
        <strain evidence="2">98AG31 / pathotype 3-4-7</strain>
    </source>
</reference>
<name>F4R906_MELLP</name>